<dbReference type="EMBL" id="VUJU01010727">
    <property type="protein sequence ID" value="KAF0713266.1"/>
    <property type="molecule type" value="Genomic_DNA"/>
</dbReference>
<organism evidence="2 3">
    <name type="scientific">Aphis craccivora</name>
    <name type="common">Cowpea aphid</name>
    <dbReference type="NCBI Taxonomy" id="307492"/>
    <lineage>
        <taxon>Eukaryota</taxon>
        <taxon>Metazoa</taxon>
        <taxon>Ecdysozoa</taxon>
        <taxon>Arthropoda</taxon>
        <taxon>Hexapoda</taxon>
        <taxon>Insecta</taxon>
        <taxon>Pterygota</taxon>
        <taxon>Neoptera</taxon>
        <taxon>Paraneoptera</taxon>
        <taxon>Hemiptera</taxon>
        <taxon>Sternorrhyncha</taxon>
        <taxon>Aphidomorpha</taxon>
        <taxon>Aphidoidea</taxon>
        <taxon>Aphididae</taxon>
        <taxon>Aphidini</taxon>
        <taxon>Aphis</taxon>
        <taxon>Aphis</taxon>
    </lineage>
</organism>
<proteinExistence type="predicted"/>
<reference evidence="2 3" key="1">
    <citation type="submission" date="2019-08" db="EMBL/GenBank/DDBJ databases">
        <title>Whole genome of Aphis craccivora.</title>
        <authorList>
            <person name="Voronova N.V."/>
            <person name="Shulinski R.S."/>
            <person name="Bandarenka Y.V."/>
            <person name="Zhorov D.G."/>
            <person name="Warner D."/>
        </authorList>
    </citation>
    <scope>NUCLEOTIDE SEQUENCE [LARGE SCALE GENOMIC DNA]</scope>
    <source>
        <strain evidence="2">180601</strain>
        <tissue evidence="2">Whole Body</tissue>
    </source>
</reference>
<evidence type="ECO:0000313" key="3">
    <source>
        <dbReference type="Proteomes" id="UP000478052"/>
    </source>
</evidence>
<feature type="region of interest" description="Disordered" evidence="1">
    <location>
        <begin position="1"/>
        <end position="97"/>
    </location>
</feature>
<dbReference type="Proteomes" id="UP000478052">
    <property type="component" value="Unassembled WGS sequence"/>
</dbReference>
<evidence type="ECO:0000313" key="2">
    <source>
        <dbReference type="EMBL" id="KAF0713266.1"/>
    </source>
</evidence>
<name>A0A6G0VXN8_APHCR</name>
<protein>
    <submittedName>
        <fullName evidence="2">Nucleic-acid-binding protein</fullName>
    </submittedName>
</protein>
<gene>
    <name evidence="2" type="ORF">FWK35_00038422</name>
</gene>
<keyword evidence="3" id="KW-1185">Reference proteome</keyword>
<dbReference type="AlphaFoldDB" id="A0A6G0VXN8"/>
<dbReference type="OrthoDB" id="6630884at2759"/>
<comment type="caution">
    <text evidence="2">The sequence shown here is derived from an EMBL/GenBank/DDBJ whole genome shotgun (WGS) entry which is preliminary data.</text>
</comment>
<feature type="compositionally biased region" description="Polar residues" evidence="1">
    <location>
        <begin position="83"/>
        <end position="95"/>
    </location>
</feature>
<sequence>MSTVSRTKPDKTVTPIKIKNNQIISRNSGHLSTTDPNKRSLPTSPTTPTLRNISIKKPKLFNNRYNVLADHDDNGENNDVDGSPSQEPTDTTTHTSVKEILPPPIFVKGVENFTDVLTEITNLIGSNSFICKSSSTHLKIQTEKPEDYRTS</sequence>
<evidence type="ECO:0000256" key="1">
    <source>
        <dbReference type="SAM" id="MobiDB-lite"/>
    </source>
</evidence>
<feature type="compositionally biased region" description="Polar residues" evidence="1">
    <location>
        <begin position="19"/>
        <end position="35"/>
    </location>
</feature>
<accession>A0A6G0VXN8</accession>
<feature type="compositionally biased region" description="Low complexity" evidence="1">
    <location>
        <begin position="40"/>
        <end position="50"/>
    </location>
</feature>